<proteinExistence type="predicted"/>
<evidence type="ECO:0008006" key="3">
    <source>
        <dbReference type="Google" id="ProtNLM"/>
    </source>
</evidence>
<organism evidence="1 2">
    <name type="scientific">Metabacillus idriensis</name>
    <dbReference type="NCBI Taxonomy" id="324768"/>
    <lineage>
        <taxon>Bacteria</taxon>
        <taxon>Bacillati</taxon>
        <taxon>Bacillota</taxon>
        <taxon>Bacilli</taxon>
        <taxon>Bacillales</taxon>
        <taxon>Bacillaceae</taxon>
        <taxon>Metabacillus</taxon>
    </lineage>
</organism>
<sequence>MSRYIVTEEKGDVTGDGIPDTVYLTADQTPDSPFLQNITLNVKNGGTGQVQQITLKENAGYDPSLFLGDFTGNKAEDILVVINSGGSGGILFTYVFSYMDRNFKQIFDSETFNESNKYEVFYLDQFKAQVNSLKPAKTYILDLQYKGQEYLNEIYNKDGTLKKPVEGWVAPLSGLYPVDFERDGIYELDAYQNIPGRYSADGLGYMMNVLKWNGREFVTDRQSIAIFGKETEQQIT</sequence>
<dbReference type="EMBL" id="WKKF01000001">
    <property type="protein sequence ID" value="MRX53850.1"/>
    <property type="molecule type" value="Genomic_DNA"/>
</dbReference>
<dbReference type="InterPro" id="IPR028994">
    <property type="entry name" value="Integrin_alpha_N"/>
</dbReference>
<keyword evidence="2" id="KW-1185">Reference proteome</keyword>
<dbReference type="Proteomes" id="UP000441585">
    <property type="component" value="Unassembled WGS sequence"/>
</dbReference>
<accession>A0A6I2M6R7</accession>
<gene>
    <name evidence="1" type="ORF">GJU41_07680</name>
</gene>
<dbReference type="SUPFAM" id="SSF69318">
    <property type="entry name" value="Integrin alpha N-terminal domain"/>
    <property type="match status" value="1"/>
</dbReference>
<comment type="caution">
    <text evidence="1">The sequence shown here is derived from an EMBL/GenBank/DDBJ whole genome shotgun (WGS) entry which is preliminary data.</text>
</comment>
<evidence type="ECO:0000313" key="2">
    <source>
        <dbReference type="Proteomes" id="UP000441585"/>
    </source>
</evidence>
<evidence type="ECO:0000313" key="1">
    <source>
        <dbReference type="EMBL" id="MRX53850.1"/>
    </source>
</evidence>
<dbReference type="AlphaFoldDB" id="A0A6I2M6R7"/>
<name>A0A6I2M6R7_9BACI</name>
<protein>
    <recommendedName>
        <fullName evidence="3">VCBS repeat-containing protein</fullName>
    </recommendedName>
</protein>
<reference evidence="1 2" key="1">
    <citation type="submission" date="2019-11" db="EMBL/GenBank/DDBJ databases">
        <title>Bacillus idriensis genome.</title>
        <authorList>
            <person name="Konopka E.N."/>
            <person name="Newman J.D."/>
        </authorList>
    </citation>
    <scope>NUCLEOTIDE SEQUENCE [LARGE SCALE GENOMIC DNA]</scope>
    <source>
        <strain evidence="1 2">DSM 19097</strain>
    </source>
</reference>